<dbReference type="Gene3D" id="1.20.1250.20">
    <property type="entry name" value="MFS general substrate transporter like domains"/>
    <property type="match status" value="1"/>
</dbReference>
<evidence type="ECO:0000313" key="7">
    <source>
        <dbReference type="EMBL" id="MEH2557623.1"/>
    </source>
</evidence>
<feature type="transmembrane region" description="Helical" evidence="5">
    <location>
        <begin position="127"/>
        <end position="149"/>
    </location>
</feature>
<dbReference type="Proteomes" id="UP001364224">
    <property type="component" value="Unassembled WGS sequence"/>
</dbReference>
<feature type="transmembrane region" description="Helical" evidence="5">
    <location>
        <begin position="331"/>
        <end position="348"/>
    </location>
</feature>
<sequence length="449" mass="48540">MEQISPAEGSLTSWTSWSWVREITPYQWRVFLVVWLGWVLDSTDFGLFSYVLRPALTELLGAQASLAEIGRLGGLLSMVGLLGWAFGGFVFGVVADYIGRVRTLALSILIFSAFTGLQGIAQSPFELGIYRFMAGVGAGAEIIVGIPLLIEAFAHQHRAKVAGIMMTGGAFGSLLGASVYGQLAPFGWRYVFFAGVAPAVLLFLFRRGMVEPEPFKAVKARRAAARAAGDATAPEDRKFLQFVPLQLFSRELRFNTMVGLLFCLGTLLSIWTSLIWLPTIQSLMLEREGVTGADAIRRVTSGMQLWGIGGILGYASFGFIADAIGRRATVALYNVGTLAVGLYLYFVVDSYSVYPYLLFVFGYFVWGVFSGHAIYLPELFPTHVRATAVSFCNGTGRIITSFGPLVAGLLVAPFGGNFGTAAGVMTCFALLSILAVAIGRETRDEALPQ</sequence>
<proteinExistence type="predicted"/>
<evidence type="ECO:0000313" key="8">
    <source>
        <dbReference type="Proteomes" id="UP001364224"/>
    </source>
</evidence>
<dbReference type="PROSITE" id="PS50850">
    <property type="entry name" value="MFS"/>
    <property type="match status" value="1"/>
</dbReference>
<dbReference type="InterPro" id="IPR036259">
    <property type="entry name" value="MFS_trans_sf"/>
</dbReference>
<feature type="transmembrane region" description="Helical" evidence="5">
    <location>
        <begin position="354"/>
        <end position="376"/>
    </location>
</feature>
<evidence type="ECO:0000256" key="4">
    <source>
        <dbReference type="ARBA" id="ARBA00023136"/>
    </source>
</evidence>
<feature type="transmembrane region" description="Helical" evidence="5">
    <location>
        <begin position="161"/>
        <end position="180"/>
    </location>
</feature>
<keyword evidence="2 5" id="KW-0812">Transmembrane</keyword>
<evidence type="ECO:0000256" key="3">
    <source>
        <dbReference type="ARBA" id="ARBA00022989"/>
    </source>
</evidence>
<evidence type="ECO:0000256" key="1">
    <source>
        <dbReference type="ARBA" id="ARBA00004141"/>
    </source>
</evidence>
<feature type="transmembrane region" description="Helical" evidence="5">
    <location>
        <begin position="30"/>
        <end position="52"/>
    </location>
</feature>
<dbReference type="InterPro" id="IPR011701">
    <property type="entry name" value="MFS"/>
</dbReference>
<feature type="transmembrane region" description="Helical" evidence="5">
    <location>
        <begin position="305"/>
        <end position="324"/>
    </location>
</feature>
<evidence type="ECO:0000256" key="5">
    <source>
        <dbReference type="SAM" id="Phobius"/>
    </source>
</evidence>
<evidence type="ECO:0000259" key="6">
    <source>
        <dbReference type="PROSITE" id="PS50850"/>
    </source>
</evidence>
<feature type="transmembrane region" description="Helical" evidence="5">
    <location>
        <begin position="418"/>
        <end position="439"/>
    </location>
</feature>
<accession>A0ABU8BGD8</accession>
<dbReference type="PANTHER" id="PTHR23508">
    <property type="entry name" value="CARBOXYLIC ACID TRANSPORTER PROTEIN HOMOLOG"/>
    <property type="match status" value="1"/>
</dbReference>
<keyword evidence="3 5" id="KW-1133">Transmembrane helix</keyword>
<feature type="transmembrane region" description="Helical" evidence="5">
    <location>
        <begin position="72"/>
        <end position="94"/>
    </location>
</feature>
<dbReference type="Pfam" id="PF07690">
    <property type="entry name" value="MFS_1"/>
    <property type="match status" value="1"/>
</dbReference>
<keyword evidence="8" id="KW-1185">Reference proteome</keyword>
<evidence type="ECO:0000256" key="2">
    <source>
        <dbReference type="ARBA" id="ARBA00022692"/>
    </source>
</evidence>
<dbReference type="PANTHER" id="PTHR23508:SF10">
    <property type="entry name" value="CARBOXYLIC ACID TRANSPORTER PROTEIN HOMOLOG"/>
    <property type="match status" value="1"/>
</dbReference>
<feature type="transmembrane region" description="Helical" evidence="5">
    <location>
        <begin position="257"/>
        <end position="277"/>
    </location>
</feature>
<name>A0ABU8BGD8_9BRAD</name>
<dbReference type="EMBL" id="JAZHRV010000001">
    <property type="protein sequence ID" value="MEH2557623.1"/>
    <property type="molecule type" value="Genomic_DNA"/>
</dbReference>
<gene>
    <name evidence="7" type="ORF">V1286_005152</name>
</gene>
<organism evidence="7 8">
    <name type="scientific">Bradyrhizobium algeriense</name>
    <dbReference type="NCBI Taxonomy" id="634784"/>
    <lineage>
        <taxon>Bacteria</taxon>
        <taxon>Pseudomonadati</taxon>
        <taxon>Pseudomonadota</taxon>
        <taxon>Alphaproteobacteria</taxon>
        <taxon>Hyphomicrobiales</taxon>
        <taxon>Nitrobacteraceae</taxon>
        <taxon>Bradyrhizobium</taxon>
    </lineage>
</organism>
<reference evidence="7 8" key="1">
    <citation type="submission" date="2024-02" db="EMBL/GenBank/DDBJ databases">
        <title>Adaptive strategies in a cosmopolitan and abundant soil bacterium.</title>
        <authorList>
            <person name="Carini P."/>
        </authorList>
    </citation>
    <scope>NUCLEOTIDE SEQUENCE [LARGE SCALE GENOMIC DNA]</scope>
    <source>
        <strain evidence="7 8">AZCC 1608</strain>
    </source>
</reference>
<feature type="domain" description="Major facilitator superfamily (MFS) profile" evidence="6">
    <location>
        <begin position="30"/>
        <end position="444"/>
    </location>
</feature>
<comment type="subcellular location">
    <subcellularLocation>
        <location evidence="1">Membrane</location>
        <topology evidence="1">Multi-pass membrane protein</topology>
    </subcellularLocation>
</comment>
<protein>
    <submittedName>
        <fullName evidence="7">MFS family permease</fullName>
    </submittedName>
</protein>
<comment type="caution">
    <text evidence="7">The sequence shown here is derived from an EMBL/GenBank/DDBJ whole genome shotgun (WGS) entry which is preliminary data.</text>
</comment>
<feature type="transmembrane region" description="Helical" evidence="5">
    <location>
        <begin position="101"/>
        <end position="121"/>
    </location>
</feature>
<keyword evidence="4 5" id="KW-0472">Membrane</keyword>
<feature type="transmembrane region" description="Helical" evidence="5">
    <location>
        <begin position="388"/>
        <end position="412"/>
    </location>
</feature>
<dbReference type="SUPFAM" id="SSF103473">
    <property type="entry name" value="MFS general substrate transporter"/>
    <property type="match status" value="1"/>
</dbReference>
<dbReference type="RefSeq" id="WP_334484018.1">
    <property type="nucleotide sequence ID" value="NZ_JAZHRV010000001.1"/>
</dbReference>
<dbReference type="InterPro" id="IPR020846">
    <property type="entry name" value="MFS_dom"/>
</dbReference>
<feature type="transmembrane region" description="Helical" evidence="5">
    <location>
        <begin position="186"/>
        <end position="205"/>
    </location>
</feature>